<dbReference type="PROSITE" id="PS50110">
    <property type="entry name" value="RESPONSE_REGULATORY"/>
    <property type="match status" value="1"/>
</dbReference>
<dbReference type="EMBL" id="MVDD01000004">
    <property type="protein sequence ID" value="PKQ63787.1"/>
    <property type="molecule type" value="Genomic_DNA"/>
</dbReference>
<evidence type="ECO:0000256" key="2">
    <source>
        <dbReference type="ARBA" id="ARBA00012438"/>
    </source>
</evidence>
<feature type="domain" description="Response regulatory" evidence="6">
    <location>
        <begin position="11"/>
        <end position="128"/>
    </location>
</feature>
<dbReference type="AlphaFoldDB" id="A0A2N3I0J7"/>
<dbReference type="RefSeq" id="WP_101260729.1">
    <property type="nucleotide sequence ID" value="NZ_MVDD01000004.1"/>
</dbReference>
<evidence type="ECO:0000256" key="4">
    <source>
        <dbReference type="PROSITE-ProRule" id="PRU00169"/>
    </source>
</evidence>
<dbReference type="InterPro" id="IPR003594">
    <property type="entry name" value="HATPase_dom"/>
</dbReference>
<dbReference type="PANTHER" id="PTHR43547:SF2">
    <property type="entry name" value="HYBRID SIGNAL TRANSDUCTION HISTIDINE KINASE C"/>
    <property type="match status" value="1"/>
</dbReference>
<dbReference type="SUPFAM" id="SSF52172">
    <property type="entry name" value="CheY-like"/>
    <property type="match status" value="1"/>
</dbReference>
<evidence type="ECO:0000259" key="5">
    <source>
        <dbReference type="PROSITE" id="PS50109"/>
    </source>
</evidence>
<evidence type="ECO:0000259" key="6">
    <source>
        <dbReference type="PROSITE" id="PS50110"/>
    </source>
</evidence>
<dbReference type="Gene3D" id="1.10.287.130">
    <property type="match status" value="1"/>
</dbReference>
<gene>
    <name evidence="7" type="ORF">BZG02_07100</name>
</gene>
<reference evidence="7 8" key="1">
    <citation type="journal article" date="2017" name="Front. Microbiol.">
        <title>Labilibaculum manganireducens gen. nov., sp. nov. and Labilibaculum filiforme sp. nov., Novel Bacteroidetes Isolated from Subsurface Sediments of the Baltic Sea.</title>
        <authorList>
            <person name="Vandieken V."/>
            <person name="Marshall I.P."/>
            <person name="Niemann H."/>
            <person name="Engelen B."/>
            <person name="Cypionka H."/>
        </authorList>
    </citation>
    <scope>NUCLEOTIDE SEQUENCE [LARGE SCALE GENOMIC DNA]</scope>
    <source>
        <strain evidence="7 8">59.16B</strain>
    </source>
</reference>
<protein>
    <recommendedName>
        <fullName evidence="2">histidine kinase</fullName>
        <ecNumber evidence="2">2.7.13.3</ecNumber>
    </recommendedName>
</protein>
<dbReference type="PANTHER" id="PTHR43547">
    <property type="entry name" value="TWO-COMPONENT HISTIDINE KINASE"/>
    <property type="match status" value="1"/>
</dbReference>
<name>A0A2N3I0J7_9BACT</name>
<comment type="caution">
    <text evidence="7">The sequence shown here is derived from an EMBL/GenBank/DDBJ whole genome shotgun (WGS) entry which is preliminary data.</text>
</comment>
<dbReference type="Gene3D" id="3.30.565.10">
    <property type="entry name" value="Histidine kinase-like ATPase, C-terminal domain"/>
    <property type="match status" value="1"/>
</dbReference>
<dbReference type="SUPFAM" id="SSF47384">
    <property type="entry name" value="Homodimeric domain of signal transducing histidine kinase"/>
    <property type="match status" value="1"/>
</dbReference>
<dbReference type="InterPro" id="IPR003661">
    <property type="entry name" value="HisK_dim/P_dom"/>
</dbReference>
<feature type="domain" description="Histidine kinase" evidence="5">
    <location>
        <begin position="182"/>
        <end position="394"/>
    </location>
</feature>
<keyword evidence="3 4" id="KW-0597">Phosphoprotein</keyword>
<dbReference type="InterPro" id="IPR011006">
    <property type="entry name" value="CheY-like_superfamily"/>
</dbReference>
<dbReference type="SMART" id="SM00387">
    <property type="entry name" value="HATPase_c"/>
    <property type="match status" value="1"/>
</dbReference>
<organism evidence="7 8">
    <name type="scientific">Labilibaculum filiforme</name>
    <dbReference type="NCBI Taxonomy" id="1940526"/>
    <lineage>
        <taxon>Bacteria</taxon>
        <taxon>Pseudomonadati</taxon>
        <taxon>Bacteroidota</taxon>
        <taxon>Bacteroidia</taxon>
        <taxon>Marinilabiliales</taxon>
        <taxon>Marinifilaceae</taxon>
        <taxon>Labilibaculum</taxon>
    </lineage>
</organism>
<accession>A0A2N3I0J7</accession>
<dbReference type="InterPro" id="IPR036097">
    <property type="entry name" value="HisK_dim/P_sf"/>
</dbReference>
<dbReference type="InterPro" id="IPR036890">
    <property type="entry name" value="HATPase_C_sf"/>
</dbReference>
<evidence type="ECO:0000313" key="7">
    <source>
        <dbReference type="EMBL" id="PKQ63787.1"/>
    </source>
</evidence>
<comment type="catalytic activity">
    <reaction evidence="1">
        <text>ATP + protein L-histidine = ADP + protein N-phospho-L-histidine.</text>
        <dbReference type="EC" id="2.7.13.3"/>
    </reaction>
</comment>
<proteinExistence type="predicted"/>
<dbReference type="CDD" id="cd00082">
    <property type="entry name" value="HisKA"/>
    <property type="match status" value="1"/>
</dbReference>
<dbReference type="SMART" id="SM00448">
    <property type="entry name" value="REC"/>
    <property type="match status" value="1"/>
</dbReference>
<dbReference type="InterPro" id="IPR005467">
    <property type="entry name" value="His_kinase_dom"/>
</dbReference>
<dbReference type="Pfam" id="PF00072">
    <property type="entry name" value="Response_reg"/>
    <property type="match status" value="1"/>
</dbReference>
<dbReference type="OrthoDB" id="9781208at2"/>
<dbReference type="SMART" id="SM00388">
    <property type="entry name" value="HisKA"/>
    <property type="match status" value="1"/>
</dbReference>
<keyword evidence="8" id="KW-1185">Reference proteome</keyword>
<feature type="modified residue" description="4-aspartylphosphate" evidence="4">
    <location>
        <position position="61"/>
    </location>
</feature>
<dbReference type="EC" id="2.7.13.3" evidence="2"/>
<evidence type="ECO:0000313" key="8">
    <source>
        <dbReference type="Proteomes" id="UP000233535"/>
    </source>
</evidence>
<dbReference type="Pfam" id="PF00512">
    <property type="entry name" value="HisKA"/>
    <property type="match status" value="1"/>
</dbReference>
<dbReference type="PROSITE" id="PS50109">
    <property type="entry name" value="HIS_KIN"/>
    <property type="match status" value="1"/>
</dbReference>
<dbReference type="Pfam" id="PF02518">
    <property type="entry name" value="HATPase_c"/>
    <property type="match status" value="1"/>
</dbReference>
<dbReference type="InterPro" id="IPR001789">
    <property type="entry name" value="Sig_transdc_resp-reg_receiver"/>
</dbReference>
<dbReference type="SUPFAM" id="SSF55874">
    <property type="entry name" value="ATPase domain of HSP90 chaperone/DNA topoisomerase II/histidine kinase"/>
    <property type="match status" value="1"/>
</dbReference>
<evidence type="ECO:0000256" key="3">
    <source>
        <dbReference type="ARBA" id="ARBA00022553"/>
    </source>
</evidence>
<evidence type="ECO:0000256" key="1">
    <source>
        <dbReference type="ARBA" id="ARBA00000085"/>
    </source>
</evidence>
<sequence>MNTGNENPKINILAVDDNPKNIQVLGSILRDAGYSIGFAYDGQQALTILEESPNFDLVLLDINMPIMNGLEACVAMRKNEILKEIPVIFLTALNDTKDVIAGFEAGGQDYVTKPFSSNEILSRVKTHVELKRSKDQLKKVNQWLEEKVEERTQALQESHLKLEKAYQELKVLDQSKSDFLAMISHQINTPLNGILGFIDILKNELTDPHMQEMFSYLEVSANRLDSFAKVSLKITELKTKQLALDKREVNIDNLLKSSTEHLIEKLNTKNINIHFEESTNNKFINGDIGLLEFSVESILDNAIKYSPNGSTIQVKIDTDQKQTRISFIDQGIGFDSETIKNLFALFSQGPEYSDQNKGLDLALVRLIMDAHHGEIEATNNKDKGANVSLIFPAR</sequence>
<dbReference type="GO" id="GO:0000155">
    <property type="term" value="F:phosphorelay sensor kinase activity"/>
    <property type="evidence" value="ECO:0007669"/>
    <property type="project" value="InterPro"/>
</dbReference>
<dbReference type="Gene3D" id="3.40.50.2300">
    <property type="match status" value="1"/>
</dbReference>
<dbReference type="Proteomes" id="UP000233535">
    <property type="component" value="Unassembled WGS sequence"/>
</dbReference>